<dbReference type="InterPro" id="IPR036661">
    <property type="entry name" value="Luciferase-like_sf"/>
</dbReference>
<reference evidence="2" key="1">
    <citation type="submission" date="2020-07" db="EMBL/GenBank/DDBJ databases">
        <title>Huge and variable diversity of episymbiotic CPR bacteria and DPANN archaea in groundwater ecosystems.</title>
        <authorList>
            <person name="He C.Y."/>
            <person name="Keren R."/>
            <person name="Whittaker M."/>
            <person name="Farag I.F."/>
            <person name="Doudna J."/>
            <person name="Cate J.H.D."/>
            <person name="Banfield J.F."/>
        </authorList>
    </citation>
    <scope>NUCLEOTIDE SEQUENCE</scope>
    <source>
        <strain evidence="2">NC_groundwater_1370_Ag_S-0.2um_69_93</strain>
    </source>
</reference>
<accession>A0A932ZV46</accession>
<evidence type="ECO:0000313" key="2">
    <source>
        <dbReference type="EMBL" id="MBI4251135.1"/>
    </source>
</evidence>
<evidence type="ECO:0008006" key="4">
    <source>
        <dbReference type="Google" id="ProtNLM"/>
    </source>
</evidence>
<protein>
    <recommendedName>
        <fullName evidence="4">LLM class flavin-dependent oxidoreductase</fullName>
    </recommendedName>
</protein>
<dbReference type="Proteomes" id="UP000752292">
    <property type="component" value="Unassembled WGS sequence"/>
</dbReference>
<dbReference type="SUPFAM" id="SSF51679">
    <property type="entry name" value="Bacterial luciferase-like"/>
    <property type="match status" value="1"/>
</dbReference>
<dbReference type="EMBL" id="JACQRX010000073">
    <property type="protein sequence ID" value="MBI4251135.1"/>
    <property type="molecule type" value="Genomic_DNA"/>
</dbReference>
<dbReference type="GO" id="GO:0016705">
    <property type="term" value="F:oxidoreductase activity, acting on paired donors, with incorporation or reduction of molecular oxygen"/>
    <property type="evidence" value="ECO:0007669"/>
    <property type="project" value="InterPro"/>
</dbReference>
<feature type="region of interest" description="Disordered" evidence="1">
    <location>
        <begin position="108"/>
        <end position="130"/>
    </location>
</feature>
<sequence length="130" mass="14287">YFITIGIKPTYEAYPGQPLAEITPQSAAEVRRWIIGTPDDAIAAIDRFQEETGGFGGLMLTTHEWVEPAKVRRSLELFARYVMPHFRGHARDLQDEWRRTQAAAAAGKLPVLGQPAPAGSHDGGSNLSFP</sequence>
<comment type="caution">
    <text evidence="2">The sequence shown here is derived from an EMBL/GenBank/DDBJ whole genome shotgun (WGS) entry which is preliminary data.</text>
</comment>
<evidence type="ECO:0000313" key="3">
    <source>
        <dbReference type="Proteomes" id="UP000752292"/>
    </source>
</evidence>
<organism evidence="2 3">
    <name type="scientific">Tectimicrobiota bacterium</name>
    <dbReference type="NCBI Taxonomy" id="2528274"/>
    <lineage>
        <taxon>Bacteria</taxon>
        <taxon>Pseudomonadati</taxon>
        <taxon>Nitrospinota/Tectimicrobiota group</taxon>
        <taxon>Candidatus Tectimicrobiota</taxon>
    </lineage>
</organism>
<dbReference type="AlphaFoldDB" id="A0A932ZV46"/>
<name>A0A932ZV46_UNCTE</name>
<dbReference type="Gene3D" id="3.20.20.30">
    <property type="entry name" value="Luciferase-like domain"/>
    <property type="match status" value="1"/>
</dbReference>
<evidence type="ECO:0000256" key="1">
    <source>
        <dbReference type="SAM" id="MobiDB-lite"/>
    </source>
</evidence>
<feature type="non-terminal residue" evidence="2">
    <location>
        <position position="1"/>
    </location>
</feature>
<gene>
    <name evidence="2" type="ORF">HY618_01640</name>
</gene>
<proteinExistence type="predicted"/>